<keyword evidence="3" id="KW-1185">Reference proteome</keyword>
<proteinExistence type="predicted"/>
<organism evidence="2 3">
    <name type="scientific">Cyclocybe aegerita</name>
    <name type="common">Black poplar mushroom</name>
    <name type="synonym">Agrocybe aegerita</name>
    <dbReference type="NCBI Taxonomy" id="1973307"/>
    <lineage>
        <taxon>Eukaryota</taxon>
        <taxon>Fungi</taxon>
        <taxon>Dikarya</taxon>
        <taxon>Basidiomycota</taxon>
        <taxon>Agaricomycotina</taxon>
        <taxon>Agaricomycetes</taxon>
        <taxon>Agaricomycetidae</taxon>
        <taxon>Agaricales</taxon>
        <taxon>Agaricineae</taxon>
        <taxon>Bolbitiaceae</taxon>
        <taxon>Cyclocybe</taxon>
    </lineage>
</organism>
<evidence type="ECO:0000256" key="1">
    <source>
        <dbReference type="SAM" id="SignalP"/>
    </source>
</evidence>
<protein>
    <recommendedName>
        <fullName evidence="4">Antifreeze protein</fullName>
    </recommendedName>
</protein>
<accession>A0A8S0VUU3</accession>
<dbReference type="OrthoDB" id="3070953at2759"/>
<name>A0A8S0VUU3_CYCAE</name>
<feature type="chain" id="PRO_5035833754" description="Antifreeze protein" evidence="1">
    <location>
        <begin position="22"/>
        <end position="199"/>
    </location>
</feature>
<dbReference type="EMBL" id="CACVBS010000036">
    <property type="protein sequence ID" value="CAA7262710.1"/>
    <property type="molecule type" value="Genomic_DNA"/>
</dbReference>
<feature type="signal peptide" evidence="1">
    <location>
        <begin position="1"/>
        <end position="21"/>
    </location>
</feature>
<evidence type="ECO:0000313" key="2">
    <source>
        <dbReference type="EMBL" id="CAA7262710.1"/>
    </source>
</evidence>
<dbReference type="AlphaFoldDB" id="A0A8S0VUU3"/>
<evidence type="ECO:0008006" key="4">
    <source>
        <dbReference type="Google" id="ProtNLM"/>
    </source>
</evidence>
<dbReference type="Proteomes" id="UP000467700">
    <property type="component" value="Unassembled WGS sequence"/>
</dbReference>
<comment type="caution">
    <text evidence="2">The sequence shown here is derived from an EMBL/GenBank/DDBJ whole genome shotgun (WGS) entry which is preliminary data.</text>
</comment>
<sequence>MEFNKTFIALVLAAVLTASNALPVKPKDAFAVSVRAVALPVSTETLANAEALAIGAASSRRAAMARGHATIPMFVGTLMPAVTALAPVTAVTAVTSTPVGTIQANEAARAVAVVAGGTKKVVWRRVGMGRTLAVVATYAATRSTLKLGVTARVLEAEAMSAVRKSTSAPVCMGRPLMIVATSDASSKRDDMARGPADMA</sequence>
<evidence type="ECO:0000313" key="3">
    <source>
        <dbReference type="Proteomes" id="UP000467700"/>
    </source>
</evidence>
<gene>
    <name evidence="2" type="ORF">AAE3_LOCUS4929</name>
</gene>
<reference evidence="2 3" key="1">
    <citation type="submission" date="2020-01" db="EMBL/GenBank/DDBJ databases">
        <authorList>
            <person name="Gupta K D."/>
        </authorList>
    </citation>
    <scope>NUCLEOTIDE SEQUENCE [LARGE SCALE GENOMIC DNA]</scope>
</reference>
<keyword evidence="1" id="KW-0732">Signal</keyword>